<dbReference type="EMBL" id="KZ293436">
    <property type="protein sequence ID" value="PBK67401.1"/>
    <property type="molecule type" value="Genomic_DNA"/>
</dbReference>
<feature type="transmembrane region" description="Helical" evidence="1">
    <location>
        <begin position="102"/>
        <end position="121"/>
    </location>
</feature>
<feature type="transmembrane region" description="Helical" evidence="1">
    <location>
        <begin position="211"/>
        <end position="234"/>
    </location>
</feature>
<feature type="transmembrane region" description="Helical" evidence="1">
    <location>
        <begin position="255"/>
        <end position="277"/>
    </location>
</feature>
<name>A0A2H3B934_9AGAR</name>
<accession>A0A2H3B934</accession>
<keyword evidence="3" id="KW-1185">Reference proteome</keyword>
<feature type="transmembrane region" description="Helical" evidence="1">
    <location>
        <begin position="153"/>
        <end position="173"/>
    </location>
</feature>
<evidence type="ECO:0000256" key="1">
    <source>
        <dbReference type="SAM" id="Phobius"/>
    </source>
</evidence>
<dbReference type="Proteomes" id="UP000218334">
    <property type="component" value="Unassembled WGS sequence"/>
</dbReference>
<proteinExistence type="predicted"/>
<dbReference type="AlphaFoldDB" id="A0A2H3B934"/>
<keyword evidence="1" id="KW-1133">Transmembrane helix</keyword>
<gene>
    <name evidence="2" type="ORF">ARMSODRAFT_1085940</name>
</gene>
<dbReference type="STRING" id="1076256.A0A2H3B934"/>
<feature type="transmembrane region" description="Helical" evidence="1">
    <location>
        <begin position="283"/>
        <end position="305"/>
    </location>
</feature>
<reference evidence="3" key="1">
    <citation type="journal article" date="2017" name="Nat. Ecol. Evol.">
        <title>Genome expansion and lineage-specific genetic innovations in the forest pathogenic fungi Armillaria.</title>
        <authorList>
            <person name="Sipos G."/>
            <person name="Prasanna A.N."/>
            <person name="Walter M.C."/>
            <person name="O'Connor E."/>
            <person name="Balint B."/>
            <person name="Krizsan K."/>
            <person name="Kiss B."/>
            <person name="Hess J."/>
            <person name="Varga T."/>
            <person name="Slot J."/>
            <person name="Riley R."/>
            <person name="Boka B."/>
            <person name="Rigling D."/>
            <person name="Barry K."/>
            <person name="Lee J."/>
            <person name="Mihaltcheva S."/>
            <person name="LaButti K."/>
            <person name="Lipzen A."/>
            <person name="Waldron R."/>
            <person name="Moloney N.M."/>
            <person name="Sperisen C."/>
            <person name="Kredics L."/>
            <person name="Vagvoelgyi C."/>
            <person name="Patrignani A."/>
            <person name="Fitzpatrick D."/>
            <person name="Nagy I."/>
            <person name="Doyle S."/>
            <person name="Anderson J.B."/>
            <person name="Grigoriev I.V."/>
            <person name="Gueldener U."/>
            <person name="Muensterkoetter M."/>
            <person name="Nagy L.G."/>
        </authorList>
    </citation>
    <scope>NUCLEOTIDE SEQUENCE [LARGE SCALE GENOMIC DNA]</scope>
    <source>
        <strain evidence="3">28-4</strain>
    </source>
</reference>
<feature type="transmembrane region" description="Helical" evidence="1">
    <location>
        <begin position="180"/>
        <end position="199"/>
    </location>
</feature>
<keyword evidence="1" id="KW-0812">Transmembrane</keyword>
<feature type="transmembrane region" description="Helical" evidence="1">
    <location>
        <begin position="70"/>
        <end position="90"/>
    </location>
</feature>
<organism evidence="2 3">
    <name type="scientific">Armillaria solidipes</name>
    <dbReference type="NCBI Taxonomy" id="1076256"/>
    <lineage>
        <taxon>Eukaryota</taxon>
        <taxon>Fungi</taxon>
        <taxon>Dikarya</taxon>
        <taxon>Basidiomycota</taxon>
        <taxon>Agaricomycotina</taxon>
        <taxon>Agaricomycetes</taxon>
        <taxon>Agaricomycetidae</taxon>
        <taxon>Agaricales</taxon>
        <taxon>Marasmiineae</taxon>
        <taxon>Physalacriaceae</taxon>
        <taxon>Armillaria</taxon>
    </lineage>
</organism>
<protein>
    <submittedName>
        <fullName evidence="2">Uncharacterized protein</fullName>
    </submittedName>
</protein>
<evidence type="ECO:0000313" key="2">
    <source>
        <dbReference type="EMBL" id="PBK67401.1"/>
    </source>
</evidence>
<keyword evidence="1" id="KW-0472">Membrane</keyword>
<sequence>MIIFAAANAKRVQDFITRRVKSVSIIQTYSHNPLPPSSPMATQTDIPSDLTDDDKAQMSQFLDSQLNSTVLYTLLHGIYTGILAVTLWNIFTNKCWPIRRVVVFVIIFLYALITTSFAANWSSVRSAFIENGTSFWTVTLMLSGTGQAVSLEAGITASISTILADLYMIWCCWMVWGQRWFVVFLPILSLISATVSKIIDVYHEYFNAPDGVFPMLYISFVLATTLFCTLLIIYRILTVAGARCRAEGRMRGFHRLIEVLVESSALYSISLILYLAFTIRGNWGGAYLDVIAAIAKGIAPTLIVGRVAAGHTRPKDECDESVMSTLRFQESTMQSAVLEMDIEAQPERLAVLVEKTQRWS</sequence>
<evidence type="ECO:0000313" key="3">
    <source>
        <dbReference type="Proteomes" id="UP000218334"/>
    </source>
</evidence>